<dbReference type="Pfam" id="PF26250">
    <property type="entry name" value="RRM_RdRP1_2"/>
    <property type="match status" value="1"/>
</dbReference>
<gene>
    <name evidence="3" type="ORF">ILEXP_LOCUS7746</name>
</gene>
<comment type="caution">
    <text evidence="3">The sequence shown here is derived from an EMBL/GenBank/DDBJ whole genome shotgun (WGS) entry which is preliminary data.</text>
</comment>
<keyword evidence="4" id="KW-1185">Reference proteome</keyword>
<dbReference type="InterPro" id="IPR057590">
    <property type="entry name" value="PH_RDR1/2-like"/>
</dbReference>
<proteinExistence type="predicted"/>
<reference evidence="3 4" key="1">
    <citation type="submission" date="2024-02" db="EMBL/GenBank/DDBJ databases">
        <authorList>
            <person name="Vignale AGUSTIN F."/>
            <person name="Sosa J E."/>
            <person name="Modenutti C."/>
        </authorList>
    </citation>
    <scope>NUCLEOTIDE SEQUENCE [LARGE SCALE GENOMIC DNA]</scope>
</reference>
<accession>A0ABC8RBG1</accession>
<feature type="domain" description="RDR1/2-like RRM" evidence="2">
    <location>
        <begin position="43"/>
        <end position="120"/>
    </location>
</feature>
<protein>
    <recommendedName>
        <fullName evidence="5">RNA-directed RNA polymerase</fullName>
    </recommendedName>
</protein>
<evidence type="ECO:0000259" key="1">
    <source>
        <dbReference type="Pfam" id="PF24823"/>
    </source>
</evidence>
<feature type="domain" description="RDR1/2-like PH-like" evidence="1">
    <location>
        <begin position="135"/>
        <end position="198"/>
    </location>
</feature>
<dbReference type="Pfam" id="PF24823">
    <property type="entry name" value="PH_RDR2"/>
    <property type="match status" value="1"/>
</dbReference>
<evidence type="ECO:0000313" key="3">
    <source>
        <dbReference type="EMBL" id="CAK9140304.1"/>
    </source>
</evidence>
<organism evidence="3 4">
    <name type="scientific">Ilex paraguariensis</name>
    <name type="common">yerba mate</name>
    <dbReference type="NCBI Taxonomy" id="185542"/>
    <lineage>
        <taxon>Eukaryota</taxon>
        <taxon>Viridiplantae</taxon>
        <taxon>Streptophyta</taxon>
        <taxon>Embryophyta</taxon>
        <taxon>Tracheophyta</taxon>
        <taxon>Spermatophyta</taxon>
        <taxon>Magnoliopsida</taxon>
        <taxon>eudicotyledons</taxon>
        <taxon>Gunneridae</taxon>
        <taxon>Pentapetalae</taxon>
        <taxon>asterids</taxon>
        <taxon>campanulids</taxon>
        <taxon>Aquifoliales</taxon>
        <taxon>Aquifoliaceae</taxon>
        <taxon>Ilex</taxon>
    </lineage>
</organism>
<feature type="non-terminal residue" evidence="3">
    <location>
        <position position="1"/>
    </location>
</feature>
<evidence type="ECO:0000313" key="4">
    <source>
        <dbReference type="Proteomes" id="UP001642360"/>
    </source>
</evidence>
<evidence type="ECO:0008006" key="5">
    <source>
        <dbReference type="Google" id="ProtNLM"/>
    </source>
</evidence>
<evidence type="ECO:0000259" key="2">
    <source>
        <dbReference type="Pfam" id="PF26250"/>
    </source>
</evidence>
<dbReference type="InterPro" id="IPR058763">
    <property type="entry name" value="RRM_RDR1/2-like"/>
</dbReference>
<dbReference type="EMBL" id="CAUOFW020001033">
    <property type="protein sequence ID" value="CAK9140304.1"/>
    <property type="molecule type" value="Genomic_DNA"/>
</dbReference>
<dbReference type="AlphaFoldDB" id="A0ABC8RBG1"/>
<sequence>GRRSKGVGGRGRELKNKLKLLTRPIYTKLYQVISFSLYLVNDQVYGFPTHESAAVVLKFLEDYTGKGTVYALEVKVSKEGHRAYAKVQFTNNRSAEDIISLANQWLWYRSSYLKAWEMDSDIIPMPRTYAHCMEQLNGAPRIYDQVEDSLHSYFKETPNDQWVRTTDFTQSFCIGQSSSLCLEIPYGIQLPNFHKIFP</sequence>
<dbReference type="Proteomes" id="UP001642360">
    <property type="component" value="Unassembled WGS sequence"/>
</dbReference>
<name>A0ABC8RBG1_9AQUA</name>